<dbReference type="GO" id="GO:0044782">
    <property type="term" value="P:cilium organization"/>
    <property type="evidence" value="ECO:0007669"/>
    <property type="project" value="TreeGrafter"/>
</dbReference>
<keyword evidence="3" id="KW-1185">Reference proteome</keyword>
<evidence type="ECO:0000313" key="3">
    <source>
        <dbReference type="Proteomes" id="UP000299102"/>
    </source>
</evidence>
<name>A0A4C1VT65_EUMVA</name>
<feature type="region of interest" description="Disordered" evidence="1">
    <location>
        <begin position="187"/>
        <end position="207"/>
    </location>
</feature>
<evidence type="ECO:0000313" key="2">
    <source>
        <dbReference type="EMBL" id="GBP41517.1"/>
    </source>
</evidence>
<dbReference type="PANTHER" id="PTHR21356">
    <property type="entry name" value="ARMADILLO REPEAT CONTAINING 2"/>
    <property type="match status" value="1"/>
</dbReference>
<organism evidence="2 3">
    <name type="scientific">Eumeta variegata</name>
    <name type="common">Bagworm moth</name>
    <name type="synonym">Eumeta japonica</name>
    <dbReference type="NCBI Taxonomy" id="151549"/>
    <lineage>
        <taxon>Eukaryota</taxon>
        <taxon>Metazoa</taxon>
        <taxon>Ecdysozoa</taxon>
        <taxon>Arthropoda</taxon>
        <taxon>Hexapoda</taxon>
        <taxon>Insecta</taxon>
        <taxon>Pterygota</taxon>
        <taxon>Neoptera</taxon>
        <taxon>Endopterygota</taxon>
        <taxon>Lepidoptera</taxon>
        <taxon>Glossata</taxon>
        <taxon>Ditrysia</taxon>
        <taxon>Tineoidea</taxon>
        <taxon>Psychidae</taxon>
        <taxon>Oiketicinae</taxon>
        <taxon>Eumeta</taxon>
    </lineage>
</organism>
<dbReference type="AlphaFoldDB" id="A0A4C1VT65"/>
<accession>A0A4C1VT65</accession>
<dbReference type="InterPro" id="IPR011989">
    <property type="entry name" value="ARM-like"/>
</dbReference>
<proteinExistence type="predicted"/>
<evidence type="ECO:0000256" key="1">
    <source>
        <dbReference type="SAM" id="MobiDB-lite"/>
    </source>
</evidence>
<protein>
    <submittedName>
        <fullName evidence="2">Uncharacterized protein</fullName>
    </submittedName>
</protein>
<dbReference type="Gene3D" id="1.25.10.10">
    <property type="entry name" value="Leucine-rich Repeat Variant"/>
    <property type="match status" value="1"/>
</dbReference>
<dbReference type="InterPro" id="IPR038905">
    <property type="entry name" value="ARMC2"/>
</dbReference>
<dbReference type="EMBL" id="BGZK01000401">
    <property type="protein sequence ID" value="GBP41517.1"/>
    <property type="molecule type" value="Genomic_DNA"/>
</dbReference>
<reference evidence="2 3" key="1">
    <citation type="journal article" date="2019" name="Commun. Biol.">
        <title>The bagworm genome reveals a unique fibroin gene that provides high tensile strength.</title>
        <authorList>
            <person name="Kono N."/>
            <person name="Nakamura H."/>
            <person name="Ohtoshi R."/>
            <person name="Tomita M."/>
            <person name="Numata K."/>
            <person name="Arakawa K."/>
        </authorList>
    </citation>
    <scope>NUCLEOTIDE SEQUENCE [LARGE SCALE GENOMIC DNA]</scope>
</reference>
<gene>
    <name evidence="2" type="ORF">EVAR_20322_1</name>
</gene>
<sequence length="331" mass="36014">MIEITNIKALMFSEGEVPFPAAKRQANVVSADSSCCAWLCAAEEAANALLAALAGCASRAPLAVRLAYTLGNMAAADEKARINRRRRDVLLTVLESYTERSGRDVPNRWLTPTYTWVRFRRSIFACHDSDLGGSDGSSEDVLIKTVRVIANMCLAESKAWLAAAYAHRTVRALLSCLTLAERPTCEDNDKTYEHDENEGGGDKATRARERREELATAALATLSNVTFYREPPEPPDPLHRSVDELCQVERCQLYFEEPSVGPGVPDPIPAGYRGKDEIGLTGRWVCGGGAAACEAVRALGNVSRWPRAAHALCANGALHALGPYLQHGKMK</sequence>
<comment type="caution">
    <text evidence="2">The sequence shown here is derived from an EMBL/GenBank/DDBJ whole genome shotgun (WGS) entry which is preliminary data.</text>
</comment>
<dbReference type="OrthoDB" id="247006at2759"/>
<dbReference type="PANTHER" id="PTHR21356:SF1">
    <property type="entry name" value="ARMADILLO REPEAT-CONTAINING PROTEIN 2"/>
    <property type="match status" value="1"/>
</dbReference>
<dbReference type="Proteomes" id="UP000299102">
    <property type="component" value="Unassembled WGS sequence"/>
</dbReference>